<keyword evidence="1" id="KW-1133">Transmembrane helix</keyword>
<evidence type="ECO:0000313" key="2">
    <source>
        <dbReference type="EMBL" id="KAL3399837.1"/>
    </source>
</evidence>
<name>A0ABD2X4P3_9HYME</name>
<organism evidence="2 3">
    <name type="scientific">Trichogramma kaykai</name>
    <dbReference type="NCBI Taxonomy" id="54128"/>
    <lineage>
        <taxon>Eukaryota</taxon>
        <taxon>Metazoa</taxon>
        <taxon>Ecdysozoa</taxon>
        <taxon>Arthropoda</taxon>
        <taxon>Hexapoda</taxon>
        <taxon>Insecta</taxon>
        <taxon>Pterygota</taxon>
        <taxon>Neoptera</taxon>
        <taxon>Endopterygota</taxon>
        <taxon>Hymenoptera</taxon>
        <taxon>Apocrita</taxon>
        <taxon>Proctotrupomorpha</taxon>
        <taxon>Chalcidoidea</taxon>
        <taxon>Trichogrammatidae</taxon>
        <taxon>Trichogramma</taxon>
    </lineage>
</organism>
<keyword evidence="1" id="KW-0812">Transmembrane</keyword>
<dbReference type="EMBL" id="JBJJXI010000055">
    <property type="protein sequence ID" value="KAL3399837.1"/>
    <property type="molecule type" value="Genomic_DNA"/>
</dbReference>
<feature type="transmembrane region" description="Helical" evidence="1">
    <location>
        <begin position="6"/>
        <end position="25"/>
    </location>
</feature>
<feature type="transmembrane region" description="Helical" evidence="1">
    <location>
        <begin position="128"/>
        <end position="146"/>
    </location>
</feature>
<keyword evidence="3" id="KW-1185">Reference proteome</keyword>
<dbReference type="AlphaFoldDB" id="A0ABD2X4P3"/>
<feature type="transmembrane region" description="Helical" evidence="1">
    <location>
        <begin position="37"/>
        <end position="56"/>
    </location>
</feature>
<dbReference type="Proteomes" id="UP001627154">
    <property type="component" value="Unassembled WGS sequence"/>
</dbReference>
<evidence type="ECO:0000313" key="3">
    <source>
        <dbReference type="Proteomes" id="UP001627154"/>
    </source>
</evidence>
<protein>
    <submittedName>
        <fullName evidence="2">Uncharacterized protein</fullName>
    </submittedName>
</protein>
<evidence type="ECO:0000256" key="1">
    <source>
        <dbReference type="SAM" id="Phobius"/>
    </source>
</evidence>
<comment type="caution">
    <text evidence="2">The sequence shown here is derived from an EMBL/GenBank/DDBJ whole genome shotgun (WGS) entry which is preliminary data.</text>
</comment>
<keyword evidence="1" id="KW-0472">Membrane</keyword>
<accession>A0ABD2X4P3</accession>
<proteinExistence type="predicted"/>
<gene>
    <name evidence="2" type="ORF">TKK_007068</name>
</gene>
<reference evidence="2 3" key="1">
    <citation type="journal article" date="2024" name="bioRxiv">
        <title>A reference genome for Trichogramma kaykai: A tiny desert-dwelling parasitoid wasp with competing sex-ratio distorters.</title>
        <authorList>
            <person name="Culotta J."/>
            <person name="Lindsey A.R."/>
        </authorList>
    </citation>
    <scope>NUCLEOTIDE SEQUENCE [LARGE SCALE GENOMIC DNA]</scope>
    <source>
        <strain evidence="2 3">KSX58</strain>
    </source>
</reference>
<sequence length="199" mass="22533">MANPSAAIAHVVKLVITLFCMQFVDNSFSIQILEKGWAIRAFQILLIHSVLGIIRYGGVNSTKKIRTYYELLTSIIEVFPVACFTTEVLLQYEVPKVLCFLCFILSLSPTIIELSSPRMKDRTAFNKYIDAIFGLQAALMILICVLNQNYSGLSLAVSYIFARYVSEDFCDLRDVPYVDMSQYSLSFIELFAIATIKDF</sequence>